<evidence type="ECO:0000259" key="7">
    <source>
        <dbReference type="Pfam" id="PF04542"/>
    </source>
</evidence>
<dbReference type="Gene3D" id="1.10.1740.10">
    <property type="match status" value="1"/>
</dbReference>
<comment type="caution">
    <text evidence="9">The sequence shown here is derived from an EMBL/GenBank/DDBJ whole genome shotgun (WGS) entry which is preliminary data.</text>
</comment>
<reference evidence="9 10" key="1">
    <citation type="submission" date="2020-05" db="EMBL/GenBank/DDBJ databases">
        <title>Parvularcula mediterraneae sp. nov., isolated from polypropylene straw from shallow seawater of the seashore of Laganas in Zakynthos island, Greece.</title>
        <authorList>
            <person name="Szabo I."/>
            <person name="Al-Omari J."/>
            <person name="Rado J."/>
            <person name="Szerdahelyi G.S."/>
        </authorList>
    </citation>
    <scope>NUCLEOTIDE SEQUENCE [LARGE SCALE GENOMIC DNA]</scope>
    <source>
        <strain evidence="9 10">ZS-1/3</strain>
    </source>
</reference>
<dbReference type="CDD" id="cd06171">
    <property type="entry name" value="Sigma70_r4"/>
    <property type="match status" value="1"/>
</dbReference>
<dbReference type="PANTHER" id="PTHR43133:SF58">
    <property type="entry name" value="ECF RNA POLYMERASE SIGMA FACTOR SIGD"/>
    <property type="match status" value="1"/>
</dbReference>
<keyword evidence="4" id="KW-0238">DNA-binding</keyword>
<keyword evidence="2" id="KW-0805">Transcription regulation</keyword>
<dbReference type="Gene3D" id="1.10.10.10">
    <property type="entry name" value="Winged helix-like DNA-binding domain superfamily/Winged helix DNA-binding domain"/>
    <property type="match status" value="1"/>
</dbReference>
<keyword evidence="3" id="KW-0731">Sigma factor</keyword>
<dbReference type="InterPro" id="IPR014284">
    <property type="entry name" value="RNA_pol_sigma-70_dom"/>
</dbReference>
<evidence type="ECO:0000313" key="10">
    <source>
        <dbReference type="Proteomes" id="UP000536835"/>
    </source>
</evidence>
<keyword evidence="10" id="KW-1185">Reference proteome</keyword>
<organism evidence="9 10">
    <name type="scientific">Parvularcula mediterranea</name>
    <dbReference type="NCBI Taxonomy" id="2732508"/>
    <lineage>
        <taxon>Bacteria</taxon>
        <taxon>Pseudomonadati</taxon>
        <taxon>Pseudomonadota</taxon>
        <taxon>Alphaproteobacteria</taxon>
        <taxon>Parvularculales</taxon>
        <taxon>Parvularculaceae</taxon>
        <taxon>Parvularcula</taxon>
    </lineage>
</organism>
<evidence type="ECO:0000259" key="8">
    <source>
        <dbReference type="Pfam" id="PF08281"/>
    </source>
</evidence>
<evidence type="ECO:0000256" key="1">
    <source>
        <dbReference type="ARBA" id="ARBA00010641"/>
    </source>
</evidence>
<dbReference type="GO" id="GO:0003677">
    <property type="term" value="F:DNA binding"/>
    <property type="evidence" value="ECO:0007669"/>
    <property type="project" value="UniProtKB-KW"/>
</dbReference>
<dbReference type="EMBL" id="JABFCX010000002">
    <property type="protein sequence ID" value="NNU15308.1"/>
    <property type="molecule type" value="Genomic_DNA"/>
</dbReference>
<dbReference type="InterPro" id="IPR036388">
    <property type="entry name" value="WH-like_DNA-bd_sf"/>
</dbReference>
<dbReference type="Pfam" id="PF08281">
    <property type="entry name" value="Sigma70_r4_2"/>
    <property type="match status" value="1"/>
</dbReference>
<proteinExistence type="inferred from homology"/>
<evidence type="ECO:0000256" key="3">
    <source>
        <dbReference type="ARBA" id="ARBA00023082"/>
    </source>
</evidence>
<dbReference type="SUPFAM" id="SSF88659">
    <property type="entry name" value="Sigma3 and sigma4 domains of RNA polymerase sigma factors"/>
    <property type="match status" value="1"/>
</dbReference>
<dbReference type="PANTHER" id="PTHR43133">
    <property type="entry name" value="RNA POLYMERASE ECF-TYPE SIGMA FACTO"/>
    <property type="match status" value="1"/>
</dbReference>
<gene>
    <name evidence="9" type="ORF">HK107_03080</name>
</gene>
<name>A0A7Y3W4B9_9PROT</name>
<keyword evidence="5" id="KW-0804">Transcription</keyword>
<comment type="similarity">
    <text evidence="1">Belongs to the sigma-70 factor family. ECF subfamily.</text>
</comment>
<dbReference type="InterPro" id="IPR013249">
    <property type="entry name" value="RNA_pol_sigma70_r4_t2"/>
</dbReference>
<evidence type="ECO:0000256" key="2">
    <source>
        <dbReference type="ARBA" id="ARBA00023015"/>
    </source>
</evidence>
<dbReference type="RefSeq" id="WP_173196698.1">
    <property type="nucleotide sequence ID" value="NZ_JABFCX010000002.1"/>
</dbReference>
<dbReference type="InterPro" id="IPR013325">
    <property type="entry name" value="RNA_pol_sigma_r2"/>
</dbReference>
<dbReference type="SUPFAM" id="SSF88946">
    <property type="entry name" value="Sigma2 domain of RNA polymerase sigma factors"/>
    <property type="match status" value="1"/>
</dbReference>
<evidence type="ECO:0000256" key="6">
    <source>
        <dbReference type="SAM" id="MobiDB-lite"/>
    </source>
</evidence>
<dbReference type="GO" id="GO:0016987">
    <property type="term" value="F:sigma factor activity"/>
    <property type="evidence" value="ECO:0007669"/>
    <property type="project" value="UniProtKB-KW"/>
</dbReference>
<evidence type="ECO:0000256" key="4">
    <source>
        <dbReference type="ARBA" id="ARBA00023125"/>
    </source>
</evidence>
<feature type="domain" description="RNA polymerase sigma factor 70 region 4 type 2" evidence="8">
    <location>
        <begin position="135"/>
        <end position="185"/>
    </location>
</feature>
<dbReference type="NCBIfam" id="TIGR02937">
    <property type="entry name" value="sigma70-ECF"/>
    <property type="match status" value="1"/>
</dbReference>
<feature type="region of interest" description="Disordered" evidence="6">
    <location>
        <begin position="1"/>
        <end position="22"/>
    </location>
</feature>
<dbReference type="InterPro" id="IPR039425">
    <property type="entry name" value="RNA_pol_sigma-70-like"/>
</dbReference>
<evidence type="ECO:0000313" key="9">
    <source>
        <dbReference type="EMBL" id="NNU15308.1"/>
    </source>
</evidence>
<evidence type="ECO:0000256" key="5">
    <source>
        <dbReference type="ARBA" id="ARBA00023163"/>
    </source>
</evidence>
<protein>
    <submittedName>
        <fullName evidence="9">Sigma-70 family RNA polymerase sigma factor</fullName>
    </submittedName>
</protein>
<accession>A0A7Y3W4B9</accession>
<dbReference type="AlphaFoldDB" id="A0A7Y3W4B9"/>
<dbReference type="Proteomes" id="UP000536835">
    <property type="component" value="Unassembled WGS sequence"/>
</dbReference>
<dbReference type="InterPro" id="IPR007627">
    <property type="entry name" value="RNA_pol_sigma70_r2"/>
</dbReference>
<sequence length="194" mass="22135">MTGTPHLRVIDGKKPSSRPVTDLSHLGPLMVKAQEGDKRAYNEVLTACDAWLRVFLARRVAPESVEDIAQEALMALHRKRHTYDPEKPFAPWFVAIARYKWLDRLRKHYRAEEVEYEDQASVSGHESAVMSKIVLERLLAHIPDNQAQAIRLAKIDGYALDEIAQMTGQSLSSVKVRIHRGMKRMMKKLEEAHA</sequence>
<dbReference type="GO" id="GO:0006352">
    <property type="term" value="P:DNA-templated transcription initiation"/>
    <property type="evidence" value="ECO:0007669"/>
    <property type="project" value="InterPro"/>
</dbReference>
<dbReference type="Pfam" id="PF04542">
    <property type="entry name" value="Sigma70_r2"/>
    <property type="match status" value="1"/>
</dbReference>
<dbReference type="InterPro" id="IPR013324">
    <property type="entry name" value="RNA_pol_sigma_r3/r4-like"/>
</dbReference>
<feature type="domain" description="RNA polymerase sigma-70 region 2" evidence="7">
    <location>
        <begin position="57"/>
        <end position="110"/>
    </location>
</feature>